<keyword evidence="2" id="KW-0503">Monooxygenase</keyword>
<dbReference type="PANTHER" id="PTHR30137">
    <property type="entry name" value="LUCIFERASE-LIKE MONOOXYGENASE"/>
    <property type="match status" value="1"/>
</dbReference>
<evidence type="ECO:0000259" key="3">
    <source>
        <dbReference type="Pfam" id="PF00296"/>
    </source>
</evidence>
<protein>
    <submittedName>
        <fullName evidence="4">LLM class flavin-dependent oxidoreductase</fullName>
    </submittedName>
</protein>
<evidence type="ECO:0000256" key="1">
    <source>
        <dbReference type="ARBA" id="ARBA00023002"/>
    </source>
</evidence>
<feature type="domain" description="Luciferase-like" evidence="3">
    <location>
        <begin position="1"/>
        <end position="299"/>
    </location>
</feature>
<keyword evidence="1" id="KW-0560">Oxidoreductase</keyword>
<dbReference type="Gene3D" id="3.20.20.30">
    <property type="entry name" value="Luciferase-like domain"/>
    <property type="match status" value="1"/>
</dbReference>
<evidence type="ECO:0000313" key="4">
    <source>
        <dbReference type="EMBL" id="MBX7490725.1"/>
    </source>
</evidence>
<dbReference type="InterPro" id="IPR050766">
    <property type="entry name" value="Bact_Lucif_Oxidored"/>
</dbReference>
<gene>
    <name evidence="4" type="ORF">K4G57_04510</name>
</gene>
<reference evidence="4 5" key="1">
    <citation type="submission" date="2021-08" db="EMBL/GenBank/DDBJ databases">
        <title>Helicobacter spp. isolated from feces of Anatolian Ground Squirrel (Spermophilus xanthoprymnus) in Turkey.</title>
        <authorList>
            <person name="Aydin F."/>
            <person name="Abay S."/>
            <person name="Kayman T."/>
            <person name="Karakaya E."/>
            <person name="Saticioglu I.B."/>
        </authorList>
    </citation>
    <scope>NUCLEOTIDE SEQUENCE [LARGE SCALE GENOMIC DNA]</scope>
    <source>
        <strain evidence="4 5">Faydin-H70</strain>
    </source>
</reference>
<dbReference type="PANTHER" id="PTHR30137:SF8">
    <property type="entry name" value="BLR5498 PROTEIN"/>
    <property type="match status" value="1"/>
</dbReference>
<name>A0ABS7JMX9_9HELI</name>
<comment type="caution">
    <text evidence="4">The sequence shown here is derived from an EMBL/GenBank/DDBJ whole genome shotgun (WGS) entry which is preliminary data.</text>
</comment>
<organism evidence="4 5">
    <name type="scientific">Helicobacter turcicus</name>
    <dbReference type="NCBI Taxonomy" id="2867412"/>
    <lineage>
        <taxon>Bacteria</taxon>
        <taxon>Pseudomonadati</taxon>
        <taxon>Campylobacterota</taxon>
        <taxon>Epsilonproteobacteria</taxon>
        <taxon>Campylobacterales</taxon>
        <taxon>Helicobacteraceae</taxon>
        <taxon>Helicobacter</taxon>
    </lineage>
</organism>
<dbReference type="InterPro" id="IPR011251">
    <property type="entry name" value="Luciferase-like_dom"/>
</dbReference>
<dbReference type="InterPro" id="IPR036661">
    <property type="entry name" value="Luciferase-like_sf"/>
</dbReference>
<accession>A0ABS7JMX9</accession>
<sequence length="333" mass="37883">MKSGIFELVENWENNETSAISNAIELVEYADSLGFDEAWIGEHHFNSFTLCPASIALISHALARTKHIKIGSAAILLPHYHPIKLAEEIATLDLLSKGRFLFGFARGAFPIFDITMGSNVTNNRKIMLENAEIIHNLLFKDQVQFEGEFFDINNVSIRPHPKGLIPFFIASLDKQTLKDSAIRGYNFLGAFTLSLKHAKEIYELFMQNGATKSFEFILTRAIYIDEDRSKAEEKAYIGADIFSQCMIRANEANPTFEAIIKTTDYEEFRAEFFNKDKILENMIIGTPQDCLEQILELKKQVPLTTLSLKLLSSKLEDSKKILKLYKEHIIPHL</sequence>
<proteinExistence type="predicted"/>
<evidence type="ECO:0000313" key="5">
    <source>
        <dbReference type="Proteomes" id="UP000700059"/>
    </source>
</evidence>
<dbReference type="Proteomes" id="UP000700059">
    <property type="component" value="Unassembled WGS sequence"/>
</dbReference>
<dbReference type="RefSeq" id="WP_221532066.1">
    <property type="nucleotide sequence ID" value="NZ_JAIGYP010000005.1"/>
</dbReference>
<dbReference type="SUPFAM" id="SSF51679">
    <property type="entry name" value="Bacterial luciferase-like"/>
    <property type="match status" value="1"/>
</dbReference>
<keyword evidence="5" id="KW-1185">Reference proteome</keyword>
<evidence type="ECO:0000256" key="2">
    <source>
        <dbReference type="ARBA" id="ARBA00023033"/>
    </source>
</evidence>
<dbReference type="Pfam" id="PF00296">
    <property type="entry name" value="Bac_luciferase"/>
    <property type="match status" value="1"/>
</dbReference>
<dbReference type="EMBL" id="JAIGYQ010000005">
    <property type="protein sequence ID" value="MBX7490725.1"/>
    <property type="molecule type" value="Genomic_DNA"/>
</dbReference>